<evidence type="ECO:0000256" key="5">
    <source>
        <dbReference type="ARBA" id="ARBA00022573"/>
    </source>
</evidence>
<evidence type="ECO:0000256" key="6">
    <source>
        <dbReference type="ARBA" id="ARBA00022692"/>
    </source>
</evidence>
<name>A0A2A5CHC8_9GAMM</name>
<evidence type="ECO:0000256" key="1">
    <source>
        <dbReference type="ARBA" id="ARBA00004651"/>
    </source>
</evidence>
<evidence type="ECO:0000256" key="8">
    <source>
        <dbReference type="ARBA" id="ARBA00023065"/>
    </source>
</evidence>
<evidence type="ECO:0000256" key="4">
    <source>
        <dbReference type="ARBA" id="ARBA00022475"/>
    </source>
</evidence>
<feature type="transmembrane region" description="Helical" evidence="11">
    <location>
        <begin position="65"/>
        <end position="84"/>
    </location>
</feature>
<keyword evidence="4" id="KW-1003">Cell membrane</keyword>
<evidence type="ECO:0000256" key="2">
    <source>
        <dbReference type="ARBA" id="ARBA00022426"/>
    </source>
</evidence>
<keyword evidence="2" id="KW-0171">Cobalt transport</keyword>
<protein>
    <submittedName>
        <fullName evidence="12">Cobalt ABC transporter permease</fullName>
    </submittedName>
</protein>
<dbReference type="GO" id="GO:0043190">
    <property type="term" value="C:ATP-binding cassette (ABC) transporter complex"/>
    <property type="evidence" value="ECO:0007669"/>
    <property type="project" value="InterPro"/>
</dbReference>
<evidence type="ECO:0000256" key="7">
    <source>
        <dbReference type="ARBA" id="ARBA00022989"/>
    </source>
</evidence>
<dbReference type="Pfam" id="PF01891">
    <property type="entry name" value="CbiM"/>
    <property type="match status" value="1"/>
</dbReference>
<keyword evidence="10" id="KW-0170">Cobalt</keyword>
<reference evidence="13" key="1">
    <citation type="submission" date="2017-08" db="EMBL/GenBank/DDBJ databases">
        <title>A dynamic microbial community with high functional redundancy inhabits the cold, oxic subseafloor aquifer.</title>
        <authorList>
            <person name="Tully B.J."/>
            <person name="Wheat C.G."/>
            <person name="Glazer B.T."/>
            <person name="Huber J.A."/>
        </authorList>
    </citation>
    <scope>NUCLEOTIDE SEQUENCE [LARGE SCALE GENOMIC DNA]</scope>
</reference>
<comment type="subcellular location">
    <subcellularLocation>
        <location evidence="1">Cell membrane</location>
        <topology evidence="1">Multi-pass membrane protein</topology>
    </subcellularLocation>
</comment>
<evidence type="ECO:0000313" key="12">
    <source>
        <dbReference type="EMBL" id="PCJ42928.1"/>
    </source>
</evidence>
<keyword evidence="8" id="KW-0406">Ion transport</keyword>
<dbReference type="PANTHER" id="PTHR43627:SF1">
    <property type="entry name" value="COBALT TRANSPORT PROTEIN CBIM"/>
    <property type="match status" value="1"/>
</dbReference>
<dbReference type="GO" id="GO:0006824">
    <property type="term" value="P:cobalt ion transport"/>
    <property type="evidence" value="ECO:0007669"/>
    <property type="project" value="UniProtKB-KW"/>
</dbReference>
<dbReference type="InterPro" id="IPR002751">
    <property type="entry name" value="CbiM/NikMN"/>
</dbReference>
<dbReference type="InterPro" id="IPR018024">
    <property type="entry name" value="CbiM"/>
</dbReference>
<feature type="transmembrane region" description="Helical" evidence="11">
    <location>
        <begin position="96"/>
        <end position="122"/>
    </location>
</feature>
<evidence type="ECO:0000256" key="3">
    <source>
        <dbReference type="ARBA" id="ARBA00022448"/>
    </source>
</evidence>
<dbReference type="Proteomes" id="UP000228987">
    <property type="component" value="Unassembled WGS sequence"/>
</dbReference>
<sequence length="242" mass="25812">MRIQNILLTLALLLSSNLAFGMHITEGIITGYPVLIYTLIALILMSVGADKMKKFAQAMPEKKPLFGMCAAIIFFVSLIPIPAFTGTTSHPCGVVLVAILLGPFITVALTGLSLLLQAAFFAHGGFGTWGANVIALGLAGCLSGWVVFYTLRKLKVSVFISACIAGFIGDVTVYASSGFILALALSSGPQPQYDFFTYLGVIYIAYLPTQLPIAIIEGLITGYALNHALRQRPEVLRSLGVH</sequence>
<keyword evidence="6 11" id="KW-0812">Transmembrane</keyword>
<dbReference type="GO" id="GO:0009236">
    <property type="term" value="P:cobalamin biosynthetic process"/>
    <property type="evidence" value="ECO:0007669"/>
    <property type="project" value="UniProtKB-KW"/>
</dbReference>
<keyword evidence="3" id="KW-0813">Transport</keyword>
<feature type="transmembrane region" description="Helical" evidence="11">
    <location>
        <begin position="157"/>
        <end position="183"/>
    </location>
</feature>
<evidence type="ECO:0000256" key="10">
    <source>
        <dbReference type="ARBA" id="ARBA00023285"/>
    </source>
</evidence>
<dbReference type="AlphaFoldDB" id="A0A2A5CHC8"/>
<evidence type="ECO:0000256" key="11">
    <source>
        <dbReference type="SAM" id="Phobius"/>
    </source>
</evidence>
<feature type="transmembrane region" description="Helical" evidence="11">
    <location>
        <begin position="129"/>
        <end position="151"/>
    </location>
</feature>
<gene>
    <name evidence="12" type="ORF">COA71_05385</name>
</gene>
<accession>A0A2A5CHC8</accession>
<proteinExistence type="predicted"/>
<keyword evidence="5" id="KW-0169">Cobalamin biosynthesis</keyword>
<feature type="transmembrane region" description="Helical" evidence="11">
    <location>
        <begin position="31"/>
        <end position="49"/>
    </location>
</feature>
<dbReference type="EMBL" id="NVWI01000002">
    <property type="protein sequence ID" value="PCJ42928.1"/>
    <property type="molecule type" value="Genomic_DNA"/>
</dbReference>
<evidence type="ECO:0000313" key="13">
    <source>
        <dbReference type="Proteomes" id="UP000228987"/>
    </source>
</evidence>
<keyword evidence="9 11" id="KW-0472">Membrane</keyword>
<comment type="caution">
    <text evidence="12">The sequence shown here is derived from an EMBL/GenBank/DDBJ whole genome shotgun (WGS) entry which is preliminary data.</text>
</comment>
<evidence type="ECO:0000256" key="9">
    <source>
        <dbReference type="ARBA" id="ARBA00023136"/>
    </source>
</evidence>
<organism evidence="12 13">
    <name type="scientific">SAR86 cluster bacterium</name>
    <dbReference type="NCBI Taxonomy" id="2030880"/>
    <lineage>
        <taxon>Bacteria</taxon>
        <taxon>Pseudomonadati</taxon>
        <taxon>Pseudomonadota</taxon>
        <taxon>Gammaproteobacteria</taxon>
        <taxon>SAR86 cluster</taxon>
    </lineage>
</organism>
<keyword evidence="7 11" id="KW-1133">Transmembrane helix</keyword>
<dbReference type="Gene3D" id="1.10.1760.20">
    <property type="match status" value="1"/>
</dbReference>
<dbReference type="PANTHER" id="PTHR43627">
    <property type="match status" value="1"/>
</dbReference>
<feature type="transmembrane region" description="Helical" evidence="11">
    <location>
        <begin position="195"/>
        <end position="216"/>
    </location>
</feature>